<feature type="domain" description="SsuA/THI5-like" evidence="13">
    <location>
        <begin position="52"/>
        <end position="260"/>
    </location>
</feature>
<feature type="chain" id="PRO_5019505623" description="Thiamine pyrimidine synthase" evidence="12">
    <location>
        <begin position="25"/>
        <end position="346"/>
    </location>
</feature>
<dbReference type="EMBL" id="SACL01000003">
    <property type="protein sequence ID" value="RVT96736.1"/>
    <property type="molecule type" value="Genomic_DNA"/>
</dbReference>
<feature type="signal peptide" evidence="12">
    <location>
        <begin position="1"/>
        <end position="24"/>
    </location>
</feature>
<evidence type="ECO:0000256" key="9">
    <source>
        <dbReference type="ARBA" id="ARBA00023004"/>
    </source>
</evidence>
<dbReference type="GO" id="GO:0016740">
    <property type="term" value="F:transferase activity"/>
    <property type="evidence" value="ECO:0007669"/>
    <property type="project" value="UniProtKB-KW"/>
</dbReference>
<name>A0A437MGF8_9PROT</name>
<keyword evidence="5" id="KW-0808">Transferase</keyword>
<dbReference type="RefSeq" id="WP_127787387.1">
    <property type="nucleotide sequence ID" value="NZ_SACL01000003.1"/>
</dbReference>
<sequence length="346" mass="37541">MTILLSRRTAFGAAAALSAPLVSAPLDSARAQGPAVRFSIDWIFHGAYTYAAVADRRGFFREAGVNATVSRGFGSGRVPIDIAAGTVDIATCDPTPLMRFMSQNPDNDLVCLGLVWDQPPHCATVRADGPINSFRDLAGKTLAAPEFDGGRQVFPVAAKLNGVDPASINWLSVSPELREPMLVQRRCDGITGFITSSIISLKALGMDTPQQRIFRYRELGLDFFYGFVIVSTRTFVRNNPEAVRGSVAAILRGVKYAFHNRADAVQALKEREPLTDVPTELARQDIAMGELTDSPNVRRLGLGVMEAPRIERQLAAVKDAYSLGAMPAADRFYDDRFLPPAAARAL</sequence>
<dbReference type="Proteomes" id="UP000282957">
    <property type="component" value="Unassembled WGS sequence"/>
</dbReference>
<keyword evidence="7" id="KW-0663">Pyridoxal phosphate</keyword>
<comment type="catalytic activity">
    <reaction evidence="11">
        <text>N(6)-(pyridoxal phosphate)-L-lysyl-[4-amino-5-hydroxymethyl-2-methylpyrimidine phosphate synthase] + L-histidyl-[4-amino-5-hydroxymethyl-2-methylpyrimidine phosphate synthase] + 2 Fe(3+) + 4 H2O = L-lysyl-[4-amino-5-hydroxymethyl-2-methylpyrimidine phosphate synthase] + (2S)-2-amino-5-hydroxy-4-oxopentanoyl-[4-amino-5-hydroxymethyl-2-methylpyrimidine phosphate synthase] + 4-amino-2-methyl-5-(phosphooxymethyl)pyrimidine + 3-oxopropanoate + 2 Fe(2+) + 2 H(+)</text>
        <dbReference type="Rhea" id="RHEA:65756"/>
        <dbReference type="Rhea" id="RHEA-COMP:16892"/>
        <dbReference type="Rhea" id="RHEA-COMP:16893"/>
        <dbReference type="Rhea" id="RHEA-COMP:16894"/>
        <dbReference type="Rhea" id="RHEA-COMP:16895"/>
        <dbReference type="ChEBI" id="CHEBI:15377"/>
        <dbReference type="ChEBI" id="CHEBI:15378"/>
        <dbReference type="ChEBI" id="CHEBI:29033"/>
        <dbReference type="ChEBI" id="CHEBI:29034"/>
        <dbReference type="ChEBI" id="CHEBI:29969"/>
        <dbReference type="ChEBI" id="CHEBI:29979"/>
        <dbReference type="ChEBI" id="CHEBI:33190"/>
        <dbReference type="ChEBI" id="CHEBI:58354"/>
        <dbReference type="ChEBI" id="CHEBI:143915"/>
        <dbReference type="ChEBI" id="CHEBI:157692"/>
    </reaction>
    <physiologicalReaction direction="left-to-right" evidence="11">
        <dbReference type="Rhea" id="RHEA:65757"/>
    </physiologicalReaction>
</comment>
<keyword evidence="15" id="KW-1185">Reference proteome</keyword>
<keyword evidence="8" id="KW-0784">Thiamine biosynthesis</keyword>
<keyword evidence="12" id="KW-0732">Signal</keyword>
<dbReference type="GO" id="GO:0009228">
    <property type="term" value="P:thiamine biosynthetic process"/>
    <property type="evidence" value="ECO:0007669"/>
    <property type="project" value="UniProtKB-KW"/>
</dbReference>
<dbReference type="SUPFAM" id="SSF53850">
    <property type="entry name" value="Periplasmic binding protein-like II"/>
    <property type="match status" value="1"/>
</dbReference>
<protein>
    <recommendedName>
        <fullName evidence="10">Thiamine pyrimidine synthase</fullName>
    </recommendedName>
</protein>
<comment type="subunit">
    <text evidence="4">Homodimer.</text>
</comment>
<evidence type="ECO:0000256" key="12">
    <source>
        <dbReference type="SAM" id="SignalP"/>
    </source>
</evidence>
<dbReference type="PANTHER" id="PTHR31528:SF1">
    <property type="entry name" value="4-AMINO-5-HYDROXYMETHYL-2-METHYLPYRIMIDINE PHOSPHATE SYNTHASE THI11-RELATED"/>
    <property type="match status" value="1"/>
</dbReference>
<evidence type="ECO:0000256" key="7">
    <source>
        <dbReference type="ARBA" id="ARBA00022898"/>
    </source>
</evidence>
<evidence type="ECO:0000256" key="3">
    <source>
        <dbReference type="ARBA" id="ARBA00009406"/>
    </source>
</evidence>
<dbReference type="OrthoDB" id="9815602at2"/>
<evidence type="ECO:0000256" key="8">
    <source>
        <dbReference type="ARBA" id="ARBA00022977"/>
    </source>
</evidence>
<evidence type="ECO:0000256" key="4">
    <source>
        <dbReference type="ARBA" id="ARBA00011738"/>
    </source>
</evidence>
<dbReference type="Pfam" id="PF09084">
    <property type="entry name" value="NMT1"/>
    <property type="match status" value="1"/>
</dbReference>
<dbReference type="AlphaFoldDB" id="A0A437MGF8"/>
<keyword evidence="6" id="KW-0479">Metal-binding</keyword>
<proteinExistence type="inferred from homology"/>
<comment type="function">
    <text evidence="1">Responsible for the formation of the pyrimidine heterocycle in the thiamine biosynthesis pathway. Catalyzes the formation of hydroxymethylpyrimidine phosphate (HMP-P) from histidine and pyridoxal phosphate (PLP). The protein uses PLP and the active site histidine to form HMP-P, generating an inactive enzyme. The enzyme can only undergo a single turnover, which suggests it is a suicide enzyme.</text>
</comment>
<evidence type="ECO:0000256" key="2">
    <source>
        <dbReference type="ARBA" id="ARBA00004948"/>
    </source>
</evidence>
<evidence type="ECO:0000256" key="1">
    <source>
        <dbReference type="ARBA" id="ARBA00003469"/>
    </source>
</evidence>
<organism evidence="14 15">
    <name type="scientific">Rhodovarius crocodyli</name>
    <dbReference type="NCBI Taxonomy" id="1979269"/>
    <lineage>
        <taxon>Bacteria</taxon>
        <taxon>Pseudomonadati</taxon>
        <taxon>Pseudomonadota</taxon>
        <taxon>Alphaproteobacteria</taxon>
        <taxon>Acetobacterales</taxon>
        <taxon>Roseomonadaceae</taxon>
        <taxon>Rhodovarius</taxon>
    </lineage>
</organism>
<evidence type="ECO:0000313" key="15">
    <source>
        <dbReference type="Proteomes" id="UP000282957"/>
    </source>
</evidence>
<reference evidence="14 15" key="1">
    <citation type="submission" date="2019-01" db="EMBL/GenBank/DDBJ databases">
        <authorList>
            <person name="Chen W.-M."/>
        </authorList>
    </citation>
    <scope>NUCLEOTIDE SEQUENCE [LARGE SCALE GENOMIC DNA]</scope>
    <source>
        <strain evidence="14 15">CCP-6</strain>
    </source>
</reference>
<dbReference type="InterPro" id="IPR027939">
    <property type="entry name" value="NMT1/THI5"/>
</dbReference>
<accession>A0A437MGF8</accession>
<comment type="pathway">
    <text evidence="2">Cofactor biosynthesis; thiamine diphosphate biosynthesis.</text>
</comment>
<evidence type="ECO:0000256" key="10">
    <source>
        <dbReference type="ARBA" id="ARBA00033171"/>
    </source>
</evidence>
<comment type="caution">
    <text evidence="14">The sequence shown here is derived from an EMBL/GenBank/DDBJ whole genome shotgun (WGS) entry which is preliminary data.</text>
</comment>
<comment type="similarity">
    <text evidence="3">Belongs to the NMT1/THI5 family.</text>
</comment>
<evidence type="ECO:0000256" key="11">
    <source>
        <dbReference type="ARBA" id="ARBA00048179"/>
    </source>
</evidence>
<evidence type="ECO:0000313" key="14">
    <source>
        <dbReference type="EMBL" id="RVT96736.1"/>
    </source>
</evidence>
<dbReference type="Gene3D" id="3.40.190.10">
    <property type="entry name" value="Periplasmic binding protein-like II"/>
    <property type="match status" value="2"/>
</dbReference>
<evidence type="ECO:0000259" key="13">
    <source>
        <dbReference type="Pfam" id="PF09084"/>
    </source>
</evidence>
<evidence type="ECO:0000256" key="6">
    <source>
        <dbReference type="ARBA" id="ARBA00022723"/>
    </source>
</evidence>
<dbReference type="InterPro" id="IPR015168">
    <property type="entry name" value="SsuA/THI5"/>
</dbReference>
<keyword evidence="9" id="KW-0408">Iron</keyword>
<dbReference type="PROSITE" id="PS51318">
    <property type="entry name" value="TAT"/>
    <property type="match status" value="1"/>
</dbReference>
<dbReference type="PANTHER" id="PTHR31528">
    <property type="entry name" value="4-AMINO-5-HYDROXYMETHYL-2-METHYLPYRIMIDINE PHOSPHATE SYNTHASE THI11-RELATED"/>
    <property type="match status" value="1"/>
</dbReference>
<evidence type="ECO:0000256" key="5">
    <source>
        <dbReference type="ARBA" id="ARBA00022679"/>
    </source>
</evidence>
<dbReference type="InterPro" id="IPR006311">
    <property type="entry name" value="TAT_signal"/>
</dbReference>
<gene>
    <name evidence="14" type="ORF">EOD42_10000</name>
</gene>
<dbReference type="GO" id="GO:0046872">
    <property type="term" value="F:metal ion binding"/>
    <property type="evidence" value="ECO:0007669"/>
    <property type="project" value="UniProtKB-KW"/>
</dbReference>